<feature type="region of interest" description="Disordered" evidence="1">
    <location>
        <begin position="1"/>
        <end position="88"/>
    </location>
</feature>
<dbReference type="OrthoDB" id="2555519at2759"/>
<feature type="compositionally biased region" description="Acidic residues" evidence="1">
    <location>
        <begin position="135"/>
        <end position="150"/>
    </location>
</feature>
<evidence type="ECO:0000313" key="3">
    <source>
        <dbReference type="Proteomes" id="UP000242875"/>
    </source>
</evidence>
<dbReference type="Proteomes" id="UP000242875">
    <property type="component" value="Unassembled WGS sequence"/>
</dbReference>
<feature type="region of interest" description="Disordered" evidence="1">
    <location>
        <begin position="296"/>
        <end position="344"/>
    </location>
</feature>
<feature type="compositionally biased region" description="Polar residues" evidence="1">
    <location>
        <begin position="77"/>
        <end position="88"/>
    </location>
</feature>
<name>A0A261Y0T0_9FUNG</name>
<evidence type="ECO:0000313" key="2">
    <source>
        <dbReference type="EMBL" id="OZJ04178.1"/>
    </source>
</evidence>
<feature type="region of interest" description="Disordered" evidence="1">
    <location>
        <begin position="118"/>
        <end position="187"/>
    </location>
</feature>
<dbReference type="EMBL" id="MVBO01000050">
    <property type="protein sequence ID" value="OZJ04178.1"/>
    <property type="molecule type" value="Genomic_DNA"/>
</dbReference>
<proteinExistence type="predicted"/>
<evidence type="ECO:0000256" key="1">
    <source>
        <dbReference type="SAM" id="MobiDB-lite"/>
    </source>
</evidence>
<reference evidence="2 3" key="1">
    <citation type="journal article" date="2017" name="Mycologia">
        <title>Bifiguratus adelaidae, gen. et sp. nov., a new member of Mucoromycotina in endophytic and soil-dwelling habitats.</title>
        <authorList>
            <person name="Torres-Cruz T.J."/>
            <person name="Billingsley Tobias T.L."/>
            <person name="Almatruk M."/>
            <person name="Hesse C."/>
            <person name="Kuske C.R."/>
            <person name="Desiro A."/>
            <person name="Benucci G.M."/>
            <person name="Bonito G."/>
            <person name="Stajich J.E."/>
            <person name="Dunlap C."/>
            <person name="Arnold A.E."/>
            <person name="Porras-Alfaro A."/>
        </authorList>
    </citation>
    <scope>NUCLEOTIDE SEQUENCE [LARGE SCALE GENOMIC DNA]</scope>
    <source>
        <strain evidence="2 3">AZ0501</strain>
    </source>
</reference>
<protein>
    <submittedName>
        <fullName evidence="2">Uncharacterized protein</fullName>
    </submittedName>
</protein>
<feature type="compositionally biased region" description="Low complexity" evidence="1">
    <location>
        <begin position="318"/>
        <end position="337"/>
    </location>
</feature>
<gene>
    <name evidence="2" type="ORF">BZG36_02179</name>
</gene>
<feature type="compositionally biased region" description="Acidic residues" evidence="1">
    <location>
        <begin position="302"/>
        <end position="317"/>
    </location>
</feature>
<dbReference type="PANTHER" id="PTHR38701">
    <property type="entry name" value="CHROMOSOME 8, WHOLE GENOME SHOTGUN SEQUENCE"/>
    <property type="match status" value="1"/>
</dbReference>
<dbReference type="PANTHER" id="PTHR38701:SF1">
    <property type="entry name" value="UP-REGULATED DURING SEPTATION PROTEIN 1 DOMAIN-CONTAINING PROTEIN"/>
    <property type="match status" value="1"/>
</dbReference>
<sequence length="344" mass="37397">MGKDSAPKAVNIFRGTSGASTPAKVPQRYSSRPTSAVSFSVSSSPSSVTTSQVWKPRLAPSAQLSERGPSVQRVKAPSTSTAASLPKSTTNLRVAPTIISPSNISSTLSSNSHYFSSRAAGRVRTGSVSSRGTYEDDEGDLYPSILDEDSLSVHSDSTGSPPQVRNGYSPRHREDSVNSQNDMDERGEARHVRKIADLEISNNSLMAVNRTLEETVRKQTSELVDLRRRLSRGEILPSSSTVTDMNIEDEDEDSLTADDIERDPAFKRVSNLLESLLHQGKEALRYESKISARVISPGQGDLDPDFDFDDEIEDVDPLSEPFYSSSDSSPLPSTQPLRIVAHLA</sequence>
<comment type="caution">
    <text evidence="2">The sequence shown here is derived from an EMBL/GenBank/DDBJ whole genome shotgun (WGS) entry which is preliminary data.</text>
</comment>
<keyword evidence="3" id="KW-1185">Reference proteome</keyword>
<feature type="compositionally biased region" description="Low complexity" evidence="1">
    <location>
        <begin position="30"/>
        <end position="51"/>
    </location>
</feature>
<accession>A0A261Y0T0</accession>
<organism evidence="2 3">
    <name type="scientific">Bifiguratus adelaidae</name>
    <dbReference type="NCBI Taxonomy" id="1938954"/>
    <lineage>
        <taxon>Eukaryota</taxon>
        <taxon>Fungi</taxon>
        <taxon>Fungi incertae sedis</taxon>
        <taxon>Mucoromycota</taxon>
        <taxon>Mucoromycotina</taxon>
        <taxon>Endogonomycetes</taxon>
        <taxon>Endogonales</taxon>
        <taxon>Endogonales incertae sedis</taxon>
        <taxon>Bifiguratus</taxon>
    </lineage>
</organism>
<dbReference type="AlphaFoldDB" id="A0A261Y0T0"/>
<feature type="compositionally biased region" description="Polar residues" evidence="1">
    <location>
        <begin position="152"/>
        <end position="163"/>
    </location>
</feature>